<keyword evidence="1" id="KW-0805">Transcription regulation</keyword>
<accession>A0A6I8MAW0</accession>
<sequence length="76" mass="8658">MNCDEFVELVTAFLDDALDPGTEARFIDHLALCEGCERYLDQFRTTIGELGRLPPETLSPETRDAVLTAFRDWHRG</sequence>
<reference evidence="4 5" key="1">
    <citation type="submission" date="2019-09" db="EMBL/GenBank/DDBJ databases">
        <authorList>
            <person name="Leyn A S."/>
        </authorList>
    </citation>
    <scope>NUCLEOTIDE SEQUENCE [LARGE SCALE GENOMIC DNA]</scope>
    <source>
        <strain evidence="4">AA231_1</strain>
    </source>
</reference>
<dbReference type="Pfam" id="PF13490">
    <property type="entry name" value="zf-HC2"/>
    <property type="match status" value="1"/>
</dbReference>
<dbReference type="Proteomes" id="UP000399805">
    <property type="component" value="Unassembled WGS sequence"/>
</dbReference>
<dbReference type="Gene3D" id="1.10.10.1320">
    <property type="entry name" value="Anti-sigma factor, zinc-finger domain"/>
    <property type="match status" value="1"/>
</dbReference>
<protein>
    <submittedName>
        <fullName evidence="4">Putative transmembrane anti-sigma factor</fullName>
    </submittedName>
</protein>
<proteinExistence type="predicted"/>
<organism evidence="4 5">
    <name type="scientific">Amycolatopsis camponoti</name>
    <dbReference type="NCBI Taxonomy" id="2606593"/>
    <lineage>
        <taxon>Bacteria</taxon>
        <taxon>Bacillati</taxon>
        <taxon>Actinomycetota</taxon>
        <taxon>Actinomycetes</taxon>
        <taxon>Pseudonocardiales</taxon>
        <taxon>Pseudonocardiaceae</taxon>
        <taxon>Amycolatopsis</taxon>
    </lineage>
</organism>
<keyword evidence="4" id="KW-0472">Membrane</keyword>
<dbReference type="EMBL" id="CABVGP010000004">
    <property type="protein sequence ID" value="VVJ24891.1"/>
    <property type="molecule type" value="Genomic_DNA"/>
</dbReference>
<gene>
    <name evidence="4" type="ORF">AA23TX_09650</name>
</gene>
<evidence type="ECO:0000256" key="1">
    <source>
        <dbReference type="ARBA" id="ARBA00023015"/>
    </source>
</evidence>
<evidence type="ECO:0000313" key="5">
    <source>
        <dbReference type="Proteomes" id="UP000399805"/>
    </source>
</evidence>
<evidence type="ECO:0000256" key="2">
    <source>
        <dbReference type="ARBA" id="ARBA00023163"/>
    </source>
</evidence>
<keyword evidence="4" id="KW-0812">Transmembrane</keyword>
<dbReference type="RefSeq" id="WP_155549562.1">
    <property type="nucleotide sequence ID" value="NZ_CABVGP010000004.1"/>
</dbReference>
<dbReference type="InterPro" id="IPR041916">
    <property type="entry name" value="Anti_sigma_zinc_sf"/>
</dbReference>
<dbReference type="AlphaFoldDB" id="A0A6I8MAW0"/>
<evidence type="ECO:0000313" key="4">
    <source>
        <dbReference type="EMBL" id="VVJ24891.1"/>
    </source>
</evidence>
<keyword evidence="2" id="KW-0804">Transcription</keyword>
<name>A0A6I8MAW0_9PSEU</name>
<feature type="domain" description="Putative zinc-finger" evidence="3">
    <location>
        <begin position="3"/>
        <end position="36"/>
    </location>
</feature>
<evidence type="ECO:0000259" key="3">
    <source>
        <dbReference type="Pfam" id="PF13490"/>
    </source>
</evidence>
<keyword evidence="5" id="KW-1185">Reference proteome</keyword>
<dbReference type="InterPro" id="IPR027383">
    <property type="entry name" value="Znf_put"/>
</dbReference>